<reference evidence="2 3" key="1">
    <citation type="submission" date="2023-08" db="EMBL/GenBank/DDBJ databases">
        <authorList>
            <person name="Palmer J.M."/>
        </authorList>
    </citation>
    <scope>NUCLEOTIDE SEQUENCE [LARGE SCALE GENOMIC DNA]</scope>
    <source>
        <strain evidence="2 3">TWF481</strain>
    </source>
</reference>
<organism evidence="2 3">
    <name type="scientific">Arthrobotrys musiformis</name>
    <dbReference type="NCBI Taxonomy" id="47236"/>
    <lineage>
        <taxon>Eukaryota</taxon>
        <taxon>Fungi</taxon>
        <taxon>Dikarya</taxon>
        <taxon>Ascomycota</taxon>
        <taxon>Pezizomycotina</taxon>
        <taxon>Orbiliomycetes</taxon>
        <taxon>Orbiliales</taxon>
        <taxon>Orbiliaceae</taxon>
        <taxon>Arthrobotrys</taxon>
    </lineage>
</organism>
<dbReference type="EMBL" id="JAVHJL010000010">
    <property type="protein sequence ID" value="KAK6497000.1"/>
    <property type="molecule type" value="Genomic_DNA"/>
</dbReference>
<accession>A0AAV9VUW8</accession>
<name>A0AAV9VUW8_9PEZI</name>
<gene>
    <name evidence="2" type="ORF">TWF481_001979</name>
</gene>
<dbReference type="Proteomes" id="UP001370758">
    <property type="component" value="Unassembled WGS sequence"/>
</dbReference>
<evidence type="ECO:0000313" key="2">
    <source>
        <dbReference type="EMBL" id="KAK6497000.1"/>
    </source>
</evidence>
<proteinExistence type="predicted"/>
<evidence type="ECO:0000256" key="1">
    <source>
        <dbReference type="SAM" id="MobiDB-lite"/>
    </source>
</evidence>
<keyword evidence="3" id="KW-1185">Reference proteome</keyword>
<protein>
    <submittedName>
        <fullName evidence="2">Uncharacterized protein</fullName>
    </submittedName>
</protein>
<feature type="compositionally biased region" description="Pro residues" evidence="1">
    <location>
        <begin position="162"/>
        <end position="171"/>
    </location>
</feature>
<sequence>MPPASTISEALDTLPSSSPFPHPPSKSRPVLLVTTKKKFPSSTSAETHRPIGLTWVPSHPQHLLSRDATWQKRNSKVKETILIAGRDPGVKQSVKFKCRLPLPFLEQNGPHDEDMIDDDDDNALNIGNEEEEEGNEGLGFTASDLEMDESADMTMDLLENPPSSPSPPPLPKKQNTTTSPAAKRRRISKHDDEEMEEGYESLPKDFLELLKTEVPGGRADVSPGEFARVWKMSGRSMGNELVLAQNEYFHKPKILKSQKKGKGKGRIA</sequence>
<comment type="caution">
    <text evidence="2">The sequence shown here is derived from an EMBL/GenBank/DDBJ whole genome shotgun (WGS) entry which is preliminary data.</text>
</comment>
<dbReference type="AlphaFoldDB" id="A0AAV9VUW8"/>
<feature type="region of interest" description="Disordered" evidence="1">
    <location>
        <begin position="1"/>
        <end position="30"/>
    </location>
</feature>
<evidence type="ECO:0000313" key="3">
    <source>
        <dbReference type="Proteomes" id="UP001370758"/>
    </source>
</evidence>
<feature type="region of interest" description="Disordered" evidence="1">
    <location>
        <begin position="155"/>
        <end position="200"/>
    </location>
</feature>